<dbReference type="EMBL" id="JAXCGZ010013531">
    <property type="protein sequence ID" value="KAK7072348.1"/>
    <property type="molecule type" value="Genomic_DNA"/>
</dbReference>
<evidence type="ECO:0000313" key="2">
    <source>
        <dbReference type="Proteomes" id="UP001381693"/>
    </source>
</evidence>
<reference evidence="1 2" key="1">
    <citation type="submission" date="2023-11" db="EMBL/GenBank/DDBJ databases">
        <title>Halocaridina rubra genome assembly.</title>
        <authorList>
            <person name="Smith C."/>
        </authorList>
    </citation>
    <scope>NUCLEOTIDE SEQUENCE [LARGE SCALE GENOMIC DNA]</scope>
    <source>
        <strain evidence="1">EP-1</strain>
        <tissue evidence="1">Whole</tissue>
    </source>
</reference>
<keyword evidence="2" id="KW-1185">Reference proteome</keyword>
<gene>
    <name evidence="1" type="ORF">SK128_003388</name>
</gene>
<dbReference type="AlphaFoldDB" id="A0AAN8X184"/>
<organism evidence="1 2">
    <name type="scientific">Halocaridina rubra</name>
    <name type="common">Hawaiian red shrimp</name>
    <dbReference type="NCBI Taxonomy" id="373956"/>
    <lineage>
        <taxon>Eukaryota</taxon>
        <taxon>Metazoa</taxon>
        <taxon>Ecdysozoa</taxon>
        <taxon>Arthropoda</taxon>
        <taxon>Crustacea</taxon>
        <taxon>Multicrustacea</taxon>
        <taxon>Malacostraca</taxon>
        <taxon>Eumalacostraca</taxon>
        <taxon>Eucarida</taxon>
        <taxon>Decapoda</taxon>
        <taxon>Pleocyemata</taxon>
        <taxon>Caridea</taxon>
        <taxon>Atyoidea</taxon>
        <taxon>Atyidae</taxon>
        <taxon>Halocaridina</taxon>
    </lineage>
</organism>
<dbReference type="Proteomes" id="UP001381693">
    <property type="component" value="Unassembled WGS sequence"/>
</dbReference>
<proteinExistence type="predicted"/>
<evidence type="ECO:0000313" key="1">
    <source>
        <dbReference type="EMBL" id="KAK7072348.1"/>
    </source>
</evidence>
<sequence>MDKNKTACMKSLDGSGLGNFLEGGDVFPDQTFFGNVSQQYRKETQCTRSLGPAHSTLLRKRFLFQGLSSRLENASFSITTCSTVKANIGSTTQGRKKTGLIYSVSGPVRRTILKGSNDASGSDAMLRGTSTRKQKSKMRLWIAVPVWENGLLHPNLLDVESPFQDTCKCILQDQWICSEVFV</sequence>
<protein>
    <submittedName>
        <fullName evidence="1">Uncharacterized protein</fullName>
    </submittedName>
</protein>
<name>A0AAN8X184_HALRR</name>
<accession>A0AAN8X184</accession>
<comment type="caution">
    <text evidence="1">The sequence shown here is derived from an EMBL/GenBank/DDBJ whole genome shotgun (WGS) entry which is preliminary data.</text>
</comment>